<evidence type="ECO:0000256" key="1">
    <source>
        <dbReference type="SAM" id="Phobius"/>
    </source>
</evidence>
<name>A0A3N2GZ89_9PSEU</name>
<evidence type="ECO:0000313" key="2">
    <source>
        <dbReference type="EMBL" id="ROS41974.1"/>
    </source>
</evidence>
<organism evidence="2 3">
    <name type="scientific">Amycolatopsis thermoflava</name>
    <dbReference type="NCBI Taxonomy" id="84480"/>
    <lineage>
        <taxon>Bacteria</taxon>
        <taxon>Bacillati</taxon>
        <taxon>Actinomycetota</taxon>
        <taxon>Actinomycetes</taxon>
        <taxon>Pseudonocardiales</taxon>
        <taxon>Pseudonocardiaceae</taxon>
        <taxon>Amycolatopsis</taxon>
        <taxon>Amycolatopsis methanolica group</taxon>
    </lineage>
</organism>
<proteinExistence type="predicted"/>
<reference evidence="2 3" key="1">
    <citation type="submission" date="2018-11" db="EMBL/GenBank/DDBJ databases">
        <title>Sequencing the genomes of 1000 actinobacteria strains.</title>
        <authorList>
            <person name="Klenk H.-P."/>
        </authorList>
    </citation>
    <scope>NUCLEOTIDE SEQUENCE [LARGE SCALE GENOMIC DNA]</scope>
    <source>
        <strain evidence="2 3">DSM 44348</strain>
    </source>
</reference>
<dbReference type="AlphaFoldDB" id="A0A3N2GZ89"/>
<dbReference type="Proteomes" id="UP000274843">
    <property type="component" value="Unassembled WGS sequence"/>
</dbReference>
<dbReference type="GeneID" id="301845684"/>
<protein>
    <recommendedName>
        <fullName evidence="4">Transmembrane protein</fullName>
    </recommendedName>
</protein>
<accession>A0A3N2GZ89</accession>
<sequence>MTEQTDPMSAVQALEQQLAAAPADADLRLRLAHALEALTVSARSVTREGLPVVTSTRQRELCAWAARRILELNVPDARLTTGAQALLTELDAGRRWVWHSQGQVAIAAVVVLGLVAVVLGGLTGVVAVVVAGAVLSSVLLSVLVLRFRRERWRVEAERLAPVIWRPGI</sequence>
<keyword evidence="1" id="KW-1133">Transmembrane helix</keyword>
<evidence type="ECO:0000313" key="3">
    <source>
        <dbReference type="Proteomes" id="UP000274843"/>
    </source>
</evidence>
<evidence type="ECO:0008006" key="4">
    <source>
        <dbReference type="Google" id="ProtNLM"/>
    </source>
</evidence>
<keyword evidence="1" id="KW-0472">Membrane</keyword>
<keyword evidence="3" id="KW-1185">Reference proteome</keyword>
<comment type="caution">
    <text evidence="2">The sequence shown here is derived from an EMBL/GenBank/DDBJ whole genome shotgun (WGS) entry which is preliminary data.</text>
</comment>
<dbReference type="EMBL" id="RKHY01000001">
    <property type="protein sequence ID" value="ROS41974.1"/>
    <property type="molecule type" value="Genomic_DNA"/>
</dbReference>
<feature type="transmembrane region" description="Helical" evidence="1">
    <location>
        <begin position="128"/>
        <end position="145"/>
    </location>
</feature>
<keyword evidence="1" id="KW-0812">Transmembrane</keyword>
<dbReference type="RefSeq" id="WP_123684830.1">
    <property type="nucleotide sequence ID" value="NZ_CBDRBM010000031.1"/>
</dbReference>
<feature type="transmembrane region" description="Helical" evidence="1">
    <location>
        <begin position="104"/>
        <end position="122"/>
    </location>
</feature>
<gene>
    <name evidence="2" type="ORF">EDD35_4350</name>
</gene>